<dbReference type="PANTHER" id="PTHR32089:SF119">
    <property type="entry name" value="METHYL-ACCEPTING CHEMOTAXIS PROTEIN CTPL"/>
    <property type="match status" value="1"/>
</dbReference>
<dbReference type="OrthoDB" id="6092731at2"/>
<name>A0A3M8Q7G7_9GAMM</name>
<dbReference type="PROSITE" id="PS50111">
    <property type="entry name" value="CHEMOTAXIS_TRANSDUC_2"/>
    <property type="match status" value="1"/>
</dbReference>
<evidence type="ECO:0000256" key="5">
    <source>
        <dbReference type="ARBA" id="ARBA00023224"/>
    </source>
</evidence>
<dbReference type="CDD" id="cd06225">
    <property type="entry name" value="HAMP"/>
    <property type="match status" value="1"/>
</dbReference>
<evidence type="ECO:0000256" key="8">
    <source>
        <dbReference type="SAM" id="Phobius"/>
    </source>
</evidence>
<dbReference type="Gene3D" id="1.10.287.950">
    <property type="entry name" value="Methyl-accepting chemotaxis protein"/>
    <property type="match status" value="1"/>
</dbReference>
<keyword evidence="4 8" id="KW-0472">Membrane</keyword>
<dbReference type="RefSeq" id="WP_123095473.1">
    <property type="nucleotide sequence ID" value="NZ_RIZG01000004.1"/>
</dbReference>
<dbReference type="SUPFAM" id="SSF58104">
    <property type="entry name" value="Methyl-accepting chemotaxis protein (MCP) signaling domain"/>
    <property type="match status" value="1"/>
</dbReference>
<accession>A0A3M8Q7G7</accession>
<dbReference type="PANTHER" id="PTHR32089">
    <property type="entry name" value="METHYL-ACCEPTING CHEMOTAXIS PROTEIN MCPB"/>
    <property type="match status" value="1"/>
</dbReference>
<proteinExistence type="inferred from homology"/>
<keyword evidence="5 7" id="KW-0807">Transducer</keyword>
<keyword evidence="12" id="KW-1185">Reference proteome</keyword>
<evidence type="ECO:0000313" key="11">
    <source>
        <dbReference type="EMBL" id="RNF50960.1"/>
    </source>
</evidence>
<dbReference type="PROSITE" id="PS50885">
    <property type="entry name" value="HAMP"/>
    <property type="match status" value="1"/>
</dbReference>
<evidence type="ECO:0000256" key="2">
    <source>
        <dbReference type="ARBA" id="ARBA00022692"/>
    </source>
</evidence>
<evidence type="ECO:0000259" key="9">
    <source>
        <dbReference type="PROSITE" id="PS50111"/>
    </source>
</evidence>
<evidence type="ECO:0000256" key="4">
    <source>
        <dbReference type="ARBA" id="ARBA00023136"/>
    </source>
</evidence>
<dbReference type="SMART" id="SM00304">
    <property type="entry name" value="HAMP"/>
    <property type="match status" value="1"/>
</dbReference>
<keyword evidence="3 8" id="KW-1133">Transmembrane helix</keyword>
<sequence>MLANLSFRTKLLSLLVAVILGFLIVTAVALQGLSAQETSSTRFEGLTKVDKDLSFLTITLMEEYEALSKIDDESYEAFLQNLTTSYEASLVNLAEGKNHVESQSAKDNLDNIATSLTQYNEALQALVQKRQTVGFNGSSGLKGTISSLGEQVTEEISFLSLVKQEFLPVREAEKNFIFEPNQANKASFAERFDKFYKRVTNFGLQDRFGAVIDQYSAAIESFDKEYQQLITLQDAFEAQKTNFNETRSVAVDYMQNAVREARREAGRSSQQATVTLISVSIIVAILASLIVMGIGRSVNKTLSQIIKDLGKVKGGDLTARLYVNNKRNDEFDSLCSSVNEMTSGLGAVIGEVVSTTKGVNGMVTELNTSVTNIAKSNQSVSEQTNSLAAATEEISTTISSISHTTEDLSSQSQNTYESAKVGAETIKGALSNLSNTISIVNKTSTQLNELGQLSKDIDNVIGMINDLANQTNLLALNAAIEAARAGEAGRGFSVVADEVRSLAEKTVDATAKITNIVSTIQSSTQTAIETMHSGQESLQAIEGFSEKAELAIREIEQNAQTSSASSIDMARSIQEVAKTAIHMSEEMDKIAQQLQRDNSYINSIGGNTRDIHNQVSSLDEKTSMFTTHSKH</sequence>
<dbReference type="InterPro" id="IPR004089">
    <property type="entry name" value="MCPsignal_dom"/>
</dbReference>
<dbReference type="GO" id="GO:0007165">
    <property type="term" value="P:signal transduction"/>
    <property type="evidence" value="ECO:0007669"/>
    <property type="project" value="UniProtKB-KW"/>
</dbReference>
<evidence type="ECO:0000256" key="7">
    <source>
        <dbReference type="PROSITE-ProRule" id="PRU00284"/>
    </source>
</evidence>
<gene>
    <name evidence="11" type="ORF">EBI00_08330</name>
</gene>
<protein>
    <submittedName>
        <fullName evidence="11">Methyl-accepting chemotaxis protein</fullName>
    </submittedName>
</protein>
<dbReference type="EMBL" id="RIZG01000004">
    <property type="protein sequence ID" value="RNF50960.1"/>
    <property type="molecule type" value="Genomic_DNA"/>
</dbReference>
<feature type="domain" description="HAMP" evidence="10">
    <location>
        <begin position="296"/>
        <end position="350"/>
    </location>
</feature>
<evidence type="ECO:0000313" key="12">
    <source>
        <dbReference type="Proteomes" id="UP000280507"/>
    </source>
</evidence>
<comment type="similarity">
    <text evidence="6">Belongs to the methyl-accepting chemotaxis (MCP) protein family.</text>
</comment>
<reference evidence="11 12" key="1">
    <citation type="journal article" date="2012" name="Int. J. Syst. Evol. Microbiol.">
        <title>Marinomonas hwangdonensis sp. nov., isolated from seawater.</title>
        <authorList>
            <person name="Jung Y.T."/>
            <person name="Oh T.K."/>
            <person name="Yoon J.H."/>
        </authorList>
    </citation>
    <scope>NUCLEOTIDE SEQUENCE [LARGE SCALE GENOMIC DNA]</scope>
    <source>
        <strain evidence="11 12">HDW-15</strain>
    </source>
</reference>
<evidence type="ECO:0000259" key="10">
    <source>
        <dbReference type="PROSITE" id="PS50885"/>
    </source>
</evidence>
<dbReference type="Pfam" id="PF00015">
    <property type="entry name" value="MCPsignal"/>
    <property type="match status" value="1"/>
</dbReference>
<comment type="subcellular location">
    <subcellularLocation>
        <location evidence="1">Membrane</location>
        <topology evidence="1">Multi-pass membrane protein</topology>
    </subcellularLocation>
</comment>
<feature type="domain" description="Methyl-accepting transducer" evidence="9">
    <location>
        <begin position="355"/>
        <end position="591"/>
    </location>
</feature>
<evidence type="ECO:0000256" key="6">
    <source>
        <dbReference type="ARBA" id="ARBA00029447"/>
    </source>
</evidence>
<dbReference type="AlphaFoldDB" id="A0A3M8Q7G7"/>
<evidence type="ECO:0000256" key="1">
    <source>
        <dbReference type="ARBA" id="ARBA00004141"/>
    </source>
</evidence>
<feature type="transmembrane region" description="Helical" evidence="8">
    <location>
        <begin position="272"/>
        <end position="294"/>
    </location>
</feature>
<keyword evidence="2 8" id="KW-0812">Transmembrane</keyword>
<dbReference type="InterPro" id="IPR003660">
    <property type="entry name" value="HAMP_dom"/>
</dbReference>
<comment type="caution">
    <text evidence="11">The sequence shown here is derived from an EMBL/GenBank/DDBJ whole genome shotgun (WGS) entry which is preliminary data.</text>
</comment>
<dbReference type="GO" id="GO:0016020">
    <property type="term" value="C:membrane"/>
    <property type="evidence" value="ECO:0007669"/>
    <property type="project" value="UniProtKB-SubCell"/>
</dbReference>
<organism evidence="11 12">
    <name type="scientific">Marinomonas hwangdonensis</name>
    <dbReference type="NCBI Taxonomy" id="1053647"/>
    <lineage>
        <taxon>Bacteria</taxon>
        <taxon>Pseudomonadati</taxon>
        <taxon>Pseudomonadota</taxon>
        <taxon>Gammaproteobacteria</taxon>
        <taxon>Oceanospirillales</taxon>
        <taxon>Oceanospirillaceae</taxon>
        <taxon>Marinomonas</taxon>
    </lineage>
</organism>
<dbReference type="GO" id="GO:0006935">
    <property type="term" value="P:chemotaxis"/>
    <property type="evidence" value="ECO:0007669"/>
    <property type="project" value="UniProtKB-ARBA"/>
</dbReference>
<dbReference type="Proteomes" id="UP000280507">
    <property type="component" value="Unassembled WGS sequence"/>
</dbReference>
<evidence type="ECO:0000256" key="3">
    <source>
        <dbReference type="ARBA" id="ARBA00022989"/>
    </source>
</evidence>
<dbReference type="SMART" id="SM00283">
    <property type="entry name" value="MA"/>
    <property type="match status" value="1"/>
</dbReference>